<dbReference type="Gene3D" id="3.40.50.2000">
    <property type="entry name" value="Glycogen Phosphorylase B"/>
    <property type="match status" value="2"/>
</dbReference>
<evidence type="ECO:0000259" key="2">
    <source>
        <dbReference type="Pfam" id="PF00534"/>
    </source>
</evidence>
<dbReference type="Pfam" id="PF00534">
    <property type="entry name" value="Glycos_transf_1"/>
    <property type="match status" value="1"/>
</dbReference>
<dbReference type="EMBL" id="FUYQ01000002">
    <property type="protein sequence ID" value="SKB30128.1"/>
    <property type="molecule type" value="Genomic_DNA"/>
</dbReference>
<dbReference type="GO" id="GO:0016757">
    <property type="term" value="F:glycosyltransferase activity"/>
    <property type="evidence" value="ECO:0007669"/>
    <property type="project" value="InterPro"/>
</dbReference>
<protein>
    <submittedName>
        <fullName evidence="3">Glycosyltransferase involved in cell wall bisynthesis</fullName>
    </submittedName>
</protein>
<dbReference type="SUPFAM" id="SSF53756">
    <property type="entry name" value="UDP-Glycosyltransferase/glycogen phosphorylase"/>
    <property type="match status" value="1"/>
</dbReference>
<dbReference type="RefSeq" id="WP_079682177.1">
    <property type="nucleotide sequence ID" value="NZ_FUYQ01000002.1"/>
</dbReference>
<dbReference type="AlphaFoldDB" id="A0A1T5A5B6"/>
<evidence type="ECO:0000313" key="4">
    <source>
        <dbReference type="Proteomes" id="UP000190852"/>
    </source>
</evidence>
<gene>
    <name evidence="3" type="ORF">SAMN05660349_00449</name>
</gene>
<dbReference type="GO" id="GO:0009103">
    <property type="term" value="P:lipopolysaccharide biosynthetic process"/>
    <property type="evidence" value="ECO:0007669"/>
    <property type="project" value="TreeGrafter"/>
</dbReference>
<dbReference type="Proteomes" id="UP000190852">
    <property type="component" value="Unassembled WGS sequence"/>
</dbReference>
<keyword evidence="1 3" id="KW-0808">Transferase</keyword>
<dbReference type="InterPro" id="IPR001296">
    <property type="entry name" value="Glyco_trans_1"/>
</dbReference>
<reference evidence="4" key="1">
    <citation type="submission" date="2017-02" db="EMBL/GenBank/DDBJ databases">
        <authorList>
            <person name="Varghese N."/>
            <person name="Submissions S."/>
        </authorList>
    </citation>
    <scope>NUCLEOTIDE SEQUENCE [LARGE SCALE GENOMIC DNA]</scope>
    <source>
        <strain evidence="4">DSM 24967</strain>
    </source>
</reference>
<dbReference type="PANTHER" id="PTHR46401:SF2">
    <property type="entry name" value="GLYCOSYLTRANSFERASE WBBK-RELATED"/>
    <property type="match status" value="1"/>
</dbReference>
<sequence>MERKRTLLFPIVDFQEINLGKDVFLTPYYLGKKHNLEVRIVYPLSENNKHLPAEYRGVKLIPLPFKSNYSSFSFKGEWYFLYYILRHARETDVLMRFHFSVQTGLIGLIYKMLNPNGVFYIKGDGYGLFTSLFRKENSLLMKVKNFLIRKAMHFTCGLADLISVETPSLFDYLRTELPARMNDKVVLMLNGFDEEYCRELQIKRRSLPEKENIMLAVGRIGASDKNNEQLLYALEKTDLKDWKVVFVGPVENRAHDFRQTIDEFYKRNPYLTEKVLFPGAIYDKRELWEWYNRAKVFVHTSPKESFGIVLSEAFYFDNYILSTPVGIASYLINFGYGELVNHNDVEGLASKLQEVIDGKTDLEERLSSRTMDNDAFTLKKEIDKLGNLFPKTAK</sequence>
<feature type="domain" description="Glycosyl transferase family 1" evidence="2">
    <location>
        <begin position="200"/>
        <end position="368"/>
    </location>
</feature>
<accession>A0A1T5A5B6</accession>
<keyword evidence="4" id="KW-1185">Reference proteome</keyword>
<evidence type="ECO:0000256" key="1">
    <source>
        <dbReference type="ARBA" id="ARBA00022679"/>
    </source>
</evidence>
<evidence type="ECO:0000313" key="3">
    <source>
        <dbReference type="EMBL" id="SKB30128.1"/>
    </source>
</evidence>
<dbReference type="PANTHER" id="PTHR46401">
    <property type="entry name" value="GLYCOSYLTRANSFERASE WBBK-RELATED"/>
    <property type="match status" value="1"/>
</dbReference>
<proteinExistence type="predicted"/>
<organism evidence="3 4">
    <name type="scientific">Parabacteroides chartae</name>
    <dbReference type="NCBI Taxonomy" id="1037355"/>
    <lineage>
        <taxon>Bacteria</taxon>
        <taxon>Pseudomonadati</taxon>
        <taxon>Bacteroidota</taxon>
        <taxon>Bacteroidia</taxon>
        <taxon>Bacteroidales</taxon>
        <taxon>Tannerellaceae</taxon>
        <taxon>Parabacteroides</taxon>
    </lineage>
</organism>
<name>A0A1T5A5B6_9BACT</name>
<dbReference type="CDD" id="cd03801">
    <property type="entry name" value="GT4_PimA-like"/>
    <property type="match status" value="1"/>
</dbReference>